<dbReference type="OrthoDB" id="9793325at2"/>
<dbReference type="eggNOG" id="COG1028">
    <property type="taxonomic scope" value="Bacteria"/>
</dbReference>
<dbReference type="Gene3D" id="3.40.50.720">
    <property type="entry name" value="NAD(P)-binding Rossmann-like Domain"/>
    <property type="match status" value="1"/>
</dbReference>
<dbReference type="InParanoid" id="C8XF47"/>
<dbReference type="Pfam" id="PF00106">
    <property type="entry name" value="adh_short"/>
    <property type="match status" value="1"/>
</dbReference>
<dbReference type="STRING" id="479431.Namu_1537"/>
<protein>
    <submittedName>
        <fullName evidence="2">Short-chain dehydrogenase/reductase SDR</fullName>
    </submittedName>
</protein>
<dbReference type="Proteomes" id="UP000002218">
    <property type="component" value="Chromosome"/>
</dbReference>
<name>C8XF47_NAKMY</name>
<gene>
    <name evidence="2" type="ordered locus">Namu_1537</name>
</gene>
<keyword evidence="3" id="KW-1185">Reference proteome</keyword>
<reference evidence="3" key="1">
    <citation type="submission" date="2009-09" db="EMBL/GenBank/DDBJ databases">
        <title>The complete genome of Nakamurella multipartita DSM 44233.</title>
        <authorList>
            <consortium name="US DOE Joint Genome Institute (JGI-PGF)"/>
            <person name="Lucas S."/>
            <person name="Copeland A."/>
            <person name="Lapidus A."/>
            <person name="Glavina del Rio T."/>
            <person name="Dalin E."/>
            <person name="Tice H."/>
            <person name="Bruce D."/>
            <person name="Goodwin L."/>
            <person name="Pitluck S."/>
            <person name="Kyrpides N."/>
            <person name="Mavromatis K."/>
            <person name="Ivanova N."/>
            <person name="Ovchinnikova G."/>
            <person name="Sims D."/>
            <person name="Meincke L."/>
            <person name="Brettin T."/>
            <person name="Detter J.C."/>
            <person name="Han C."/>
            <person name="Larimer F."/>
            <person name="Land M."/>
            <person name="Hauser L."/>
            <person name="Markowitz V."/>
            <person name="Cheng J.-F."/>
            <person name="Hugenholtz P."/>
            <person name="Woyke T."/>
            <person name="Wu D."/>
            <person name="Klenk H.-P."/>
            <person name="Eisen J.A."/>
        </authorList>
    </citation>
    <scope>NUCLEOTIDE SEQUENCE [LARGE SCALE GENOMIC DNA]</scope>
    <source>
        <strain evidence="3">ATCC 700099 / DSM 44233 / CIP 104796 / JCM 9543 / NBRC 105858 / Y-104</strain>
    </source>
</reference>
<evidence type="ECO:0000256" key="1">
    <source>
        <dbReference type="ARBA" id="ARBA00006484"/>
    </source>
</evidence>
<dbReference type="PRINTS" id="PR00081">
    <property type="entry name" value="GDHRDH"/>
</dbReference>
<organism evidence="2 3">
    <name type="scientific">Nakamurella multipartita (strain ATCC 700099 / DSM 44233 / CIP 104796 / JCM 9543 / NBRC 105858 / Y-104)</name>
    <name type="common">Microsphaera multipartita</name>
    <dbReference type="NCBI Taxonomy" id="479431"/>
    <lineage>
        <taxon>Bacteria</taxon>
        <taxon>Bacillati</taxon>
        <taxon>Actinomycetota</taxon>
        <taxon>Actinomycetes</taxon>
        <taxon>Nakamurellales</taxon>
        <taxon>Nakamurellaceae</taxon>
        <taxon>Nakamurella</taxon>
    </lineage>
</organism>
<proteinExistence type="inferred from homology"/>
<dbReference type="InterPro" id="IPR036291">
    <property type="entry name" value="NAD(P)-bd_dom_sf"/>
</dbReference>
<dbReference type="InterPro" id="IPR002347">
    <property type="entry name" value="SDR_fam"/>
</dbReference>
<evidence type="ECO:0000313" key="2">
    <source>
        <dbReference type="EMBL" id="ACV77933.1"/>
    </source>
</evidence>
<dbReference type="InterPro" id="IPR050259">
    <property type="entry name" value="SDR"/>
</dbReference>
<accession>C8XF47</accession>
<dbReference type="KEGG" id="nml:Namu_1537"/>
<dbReference type="EMBL" id="CP001737">
    <property type="protein sequence ID" value="ACV77933.1"/>
    <property type="molecule type" value="Genomic_DNA"/>
</dbReference>
<dbReference type="CDD" id="cd05233">
    <property type="entry name" value="SDR_c"/>
    <property type="match status" value="1"/>
</dbReference>
<sequence>MDLGLSGRRALVTASTGGIGLRIAAALAREGAEVVVNGRSADRVAAAVERLTADGGAATGLVADAGTADGCATIIEQQPDVDILVNNLGIYTPIPIDESTDEQWLELFGINVLSGVRLTRHYIGGMLSRNTGRVVFISSEAALTPAPELPHYSATKTMELSISRNFAELTKGTGVTVNAVLPGSTRTEGVQEFVQNLFPELPYEQAEARFMAQNRSTSLLARLIDPDEIADVVTFVCSARSGAINGSSLRADGGIVRTVF</sequence>
<evidence type="ECO:0000313" key="3">
    <source>
        <dbReference type="Proteomes" id="UP000002218"/>
    </source>
</evidence>
<dbReference type="SUPFAM" id="SSF51735">
    <property type="entry name" value="NAD(P)-binding Rossmann-fold domains"/>
    <property type="match status" value="1"/>
</dbReference>
<reference evidence="2 3" key="2">
    <citation type="journal article" date="2010" name="Stand. Genomic Sci.">
        <title>Complete genome sequence of Nakamurella multipartita type strain (Y-104).</title>
        <authorList>
            <person name="Tice H."/>
            <person name="Mayilraj S."/>
            <person name="Sims D."/>
            <person name="Lapidus A."/>
            <person name="Nolan M."/>
            <person name="Lucas S."/>
            <person name="Glavina Del Rio T."/>
            <person name="Copeland A."/>
            <person name="Cheng J.F."/>
            <person name="Meincke L."/>
            <person name="Bruce D."/>
            <person name="Goodwin L."/>
            <person name="Pitluck S."/>
            <person name="Ivanova N."/>
            <person name="Mavromatis K."/>
            <person name="Ovchinnikova G."/>
            <person name="Pati A."/>
            <person name="Chen A."/>
            <person name="Palaniappan K."/>
            <person name="Land M."/>
            <person name="Hauser L."/>
            <person name="Chang Y.J."/>
            <person name="Jeffries C.D."/>
            <person name="Detter J.C."/>
            <person name="Brettin T."/>
            <person name="Rohde M."/>
            <person name="Goker M."/>
            <person name="Bristow J."/>
            <person name="Eisen J.A."/>
            <person name="Markowitz V."/>
            <person name="Hugenholtz P."/>
            <person name="Kyrpides N.C."/>
            <person name="Klenk H.P."/>
            <person name="Chen F."/>
        </authorList>
    </citation>
    <scope>NUCLEOTIDE SEQUENCE [LARGE SCALE GENOMIC DNA]</scope>
    <source>
        <strain evidence="3">ATCC 700099 / DSM 44233 / CIP 104796 / JCM 9543 / NBRC 105858 / Y-104</strain>
    </source>
</reference>
<dbReference type="HOGENOM" id="CLU_010194_1_2_11"/>
<dbReference type="AlphaFoldDB" id="C8XF47"/>
<dbReference type="PANTHER" id="PTHR42879">
    <property type="entry name" value="3-OXOACYL-(ACYL-CARRIER-PROTEIN) REDUCTASE"/>
    <property type="match status" value="1"/>
</dbReference>
<dbReference type="RefSeq" id="WP_015746839.1">
    <property type="nucleotide sequence ID" value="NC_013235.1"/>
</dbReference>
<comment type="similarity">
    <text evidence="1">Belongs to the short-chain dehydrogenases/reductases (SDR) family.</text>
</comment>